<proteinExistence type="inferred from homology"/>
<evidence type="ECO:0000313" key="3">
    <source>
        <dbReference type="EMBL" id="RZS32229.1"/>
    </source>
</evidence>
<dbReference type="Pfam" id="PF05362">
    <property type="entry name" value="Lon_C"/>
    <property type="match status" value="1"/>
</dbReference>
<gene>
    <name evidence="3" type="ORF">EV193_11373</name>
</gene>
<dbReference type="GO" id="GO:0004252">
    <property type="term" value="F:serine-type endopeptidase activity"/>
    <property type="evidence" value="ECO:0007669"/>
    <property type="project" value="UniProtKB-UniRule"/>
</dbReference>
<dbReference type="InterPro" id="IPR036034">
    <property type="entry name" value="PDZ_sf"/>
</dbReference>
<feature type="domain" description="Lon proteolytic" evidence="2">
    <location>
        <begin position="228"/>
        <end position="326"/>
    </location>
</feature>
<evidence type="ECO:0000259" key="2">
    <source>
        <dbReference type="PROSITE" id="PS51786"/>
    </source>
</evidence>
<evidence type="ECO:0000313" key="4">
    <source>
        <dbReference type="Proteomes" id="UP000294257"/>
    </source>
</evidence>
<reference evidence="3 4" key="1">
    <citation type="submission" date="2019-02" db="EMBL/GenBank/DDBJ databases">
        <title>Genomic Encyclopedia of Type Strains, Phase IV (KMG-IV): sequencing the most valuable type-strain genomes for metagenomic binning, comparative biology and taxonomic classification.</title>
        <authorList>
            <person name="Goeker M."/>
        </authorList>
    </citation>
    <scope>NUCLEOTIDE SEQUENCE [LARGE SCALE GENOMIC DNA]</scope>
    <source>
        <strain evidence="3 4">DSM 101727</strain>
    </source>
</reference>
<dbReference type="InterPro" id="IPR008269">
    <property type="entry name" value="Lon_proteolytic"/>
</dbReference>
<organism evidence="3 4">
    <name type="scientific">Herbihabitans rhizosphaerae</name>
    <dbReference type="NCBI Taxonomy" id="1872711"/>
    <lineage>
        <taxon>Bacteria</taxon>
        <taxon>Bacillati</taxon>
        <taxon>Actinomycetota</taxon>
        <taxon>Actinomycetes</taxon>
        <taxon>Pseudonocardiales</taxon>
        <taxon>Pseudonocardiaceae</taxon>
        <taxon>Herbihabitans</taxon>
    </lineage>
</organism>
<dbReference type="PROSITE" id="PS51786">
    <property type="entry name" value="LON_PROTEOLYTIC"/>
    <property type="match status" value="1"/>
</dbReference>
<feature type="active site" evidence="1">
    <location>
        <position position="233"/>
    </location>
</feature>
<comment type="catalytic activity">
    <reaction evidence="1">
        <text>Hydrolysis of proteins in presence of ATP.</text>
        <dbReference type="EC" id="3.4.21.53"/>
    </reaction>
</comment>
<name>A0A4V2ERK1_9PSEU</name>
<dbReference type="SUPFAM" id="SSF50156">
    <property type="entry name" value="PDZ domain-like"/>
    <property type="match status" value="1"/>
</dbReference>
<dbReference type="EMBL" id="SGWQ01000013">
    <property type="protein sequence ID" value="RZS32229.1"/>
    <property type="molecule type" value="Genomic_DNA"/>
</dbReference>
<dbReference type="InterPro" id="IPR001478">
    <property type="entry name" value="PDZ"/>
</dbReference>
<dbReference type="InterPro" id="IPR027065">
    <property type="entry name" value="Lon_Prtase"/>
</dbReference>
<accession>A0A4V2ERK1</accession>
<keyword evidence="1" id="KW-0720">Serine protease</keyword>
<evidence type="ECO:0000256" key="1">
    <source>
        <dbReference type="PROSITE-ProRule" id="PRU01122"/>
    </source>
</evidence>
<dbReference type="SUPFAM" id="SSF54211">
    <property type="entry name" value="Ribosomal protein S5 domain 2-like"/>
    <property type="match status" value="1"/>
</dbReference>
<dbReference type="InterPro" id="IPR014721">
    <property type="entry name" value="Ribsml_uS5_D2-typ_fold_subgr"/>
</dbReference>
<keyword evidence="1" id="KW-0645">Protease</keyword>
<dbReference type="EC" id="3.4.21.53" evidence="1"/>
<sequence>MFSMLIVVALGLVGGFVPVPYVALGPGPTYDVLGDVDGAPVVMIDGQPSQPTAGQLRMTTVSLSDDMTLFGALGLWISGRYALAPREDYIKPGETKEQVQKENVKLFQDSQSSAEVAALRYVYPDRPVKVVAGQIVSGGAADKAQLHPGDHLRTVKDKRIGTAADVAAALTDTQPGNTVPIVVARPGQGDVTLQATLEASNDRKQGFLGLTAVERVDVPLKTTIQLKDVGGPSAGLIFALAIVDKLKAGEQNAGQQVAGTGEIDATGKVGAIGGIPFKMTAAKEAGASTFLVPADNCAEAKSRAPDGLRLIKVDTLAGAVTALEDMKAGRPVPGC</sequence>
<protein>
    <recommendedName>
        <fullName evidence="1">endopeptidase La</fullName>
        <ecNumber evidence="1">3.4.21.53</ecNumber>
    </recommendedName>
</protein>
<dbReference type="GO" id="GO:0004176">
    <property type="term" value="F:ATP-dependent peptidase activity"/>
    <property type="evidence" value="ECO:0007669"/>
    <property type="project" value="UniProtKB-UniRule"/>
</dbReference>
<dbReference type="Proteomes" id="UP000294257">
    <property type="component" value="Unassembled WGS sequence"/>
</dbReference>
<comment type="caution">
    <text evidence="3">The sequence shown here is derived from an EMBL/GenBank/DDBJ whole genome shotgun (WGS) entry which is preliminary data.</text>
</comment>
<dbReference type="PANTHER" id="PTHR10046">
    <property type="entry name" value="ATP DEPENDENT LON PROTEASE FAMILY MEMBER"/>
    <property type="match status" value="1"/>
</dbReference>
<dbReference type="AlphaFoldDB" id="A0A4V2ERK1"/>
<keyword evidence="1" id="KW-0378">Hydrolase</keyword>
<dbReference type="GO" id="GO:0030163">
    <property type="term" value="P:protein catabolic process"/>
    <property type="evidence" value="ECO:0007669"/>
    <property type="project" value="InterPro"/>
</dbReference>
<dbReference type="InterPro" id="IPR020568">
    <property type="entry name" value="Ribosomal_Su5_D2-typ_SF"/>
</dbReference>
<dbReference type="GO" id="GO:0005524">
    <property type="term" value="F:ATP binding"/>
    <property type="evidence" value="ECO:0007669"/>
    <property type="project" value="InterPro"/>
</dbReference>
<dbReference type="SMART" id="SM00228">
    <property type="entry name" value="PDZ"/>
    <property type="match status" value="1"/>
</dbReference>
<keyword evidence="4" id="KW-1185">Reference proteome</keyword>
<comment type="similarity">
    <text evidence="1">Belongs to the peptidase S16 family.</text>
</comment>
<dbReference type="Pfam" id="PF13180">
    <property type="entry name" value="PDZ_2"/>
    <property type="match status" value="1"/>
</dbReference>
<feature type="active site" evidence="1">
    <location>
        <position position="278"/>
    </location>
</feature>
<dbReference type="Gene3D" id="3.30.230.10">
    <property type="match status" value="1"/>
</dbReference>
<dbReference type="GO" id="GO:0006508">
    <property type="term" value="P:proteolysis"/>
    <property type="evidence" value="ECO:0007669"/>
    <property type="project" value="UniProtKB-KW"/>
</dbReference>